<dbReference type="Pfam" id="PF14304">
    <property type="entry name" value="CSTF_C"/>
    <property type="match status" value="1"/>
</dbReference>
<dbReference type="Gene3D" id="1.25.40.630">
    <property type="match status" value="1"/>
</dbReference>
<accession>A0ABM4BII5</accession>
<feature type="region of interest" description="Disordered" evidence="4">
    <location>
        <begin position="244"/>
        <end position="438"/>
    </location>
</feature>
<dbReference type="InterPro" id="IPR012677">
    <property type="entry name" value="Nucleotide-bd_a/b_plait_sf"/>
</dbReference>
<dbReference type="Gene3D" id="3.30.70.330">
    <property type="match status" value="1"/>
</dbReference>
<dbReference type="PANTHER" id="PTHR45735">
    <property type="entry name" value="CLEAVAGE STIMULATION FACTOR SUBUNIT 2"/>
    <property type="match status" value="1"/>
</dbReference>
<evidence type="ECO:0000313" key="7">
    <source>
        <dbReference type="RefSeq" id="XP_065648843.1"/>
    </source>
</evidence>
<organism evidence="6 7">
    <name type="scientific">Hydra vulgaris</name>
    <name type="common">Hydra</name>
    <name type="synonym">Hydra attenuata</name>
    <dbReference type="NCBI Taxonomy" id="6087"/>
    <lineage>
        <taxon>Eukaryota</taxon>
        <taxon>Metazoa</taxon>
        <taxon>Cnidaria</taxon>
        <taxon>Hydrozoa</taxon>
        <taxon>Hydroidolina</taxon>
        <taxon>Anthoathecata</taxon>
        <taxon>Aplanulata</taxon>
        <taxon>Hydridae</taxon>
        <taxon>Hydra</taxon>
    </lineage>
</organism>
<dbReference type="InterPro" id="IPR038192">
    <property type="entry name" value="CSTF_C_sf"/>
</dbReference>
<dbReference type="PROSITE" id="PS50102">
    <property type="entry name" value="RRM"/>
    <property type="match status" value="1"/>
</dbReference>
<protein>
    <submittedName>
        <fullName evidence="7">Cleavage stimulation factor subunit 2 isoform X1</fullName>
    </submittedName>
</protein>
<gene>
    <name evidence="7" type="primary">LOC100208892</name>
</gene>
<dbReference type="InterPro" id="IPR026896">
    <property type="entry name" value="CSTF_C"/>
</dbReference>
<sequence>MAAIQVREISAVKDQQMKEAAEKSARSVFVGNIPYEASDDQLKDIFSQAGPVLSFRLVYDRETGKPKGYGFCEYKDSETAQSAMRNLNGTEIHGRQLRVDSAASQKGNGVEDPKAFMKEISPYGQAVNPDKAPETITNAVASLPPEQMFELMKQMKLCIQNNPEEARQMLLQNPQLAYALLQAQVIMKIVDPKVAEAILHQPRGEPLPINQLMEQAGIGPGSQNVPPPIKQEWRGDLSRDITFPPRGEIYRGPAPDLRGEFGRPPIMERDMMRGPPLHEREFRPPSIDDRRGPPIDDRFRESGPPPFDPRDRPVDRHPNDPRGPPPVDQRMRMDGLPGRDERGIIRDDRINRGPPPSRDNRDPRPGPPMPHEMRGAPPTHHGGPSNFNAPPTNHVPPPTSQFDGRPQQKFTPSQGTEKSEASTGTSGTPGPNKEEKERLIMQVLNLTDAQINMLPEDQRESIRLLKAQFANKRN</sequence>
<feature type="compositionally biased region" description="Basic and acidic residues" evidence="4">
    <location>
        <begin position="329"/>
        <end position="351"/>
    </location>
</feature>
<reference evidence="7" key="1">
    <citation type="submission" date="2025-08" db="UniProtKB">
        <authorList>
            <consortium name="RefSeq"/>
        </authorList>
    </citation>
    <scope>IDENTIFICATION</scope>
</reference>
<feature type="domain" description="RRM" evidence="5">
    <location>
        <begin position="26"/>
        <end position="104"/>
    </location>
</feature>
<keyword evidence="3" id="KW-0694">RNA-binding</keyword>
<evidence type="ECO:0000259" key="5">
    <source>
        <dbReference type="PROSITE" id="PS50102"/>
    </source>
</evidence>
<evidence type="ECO:0000256" key="3">
    <source>
        <dbReference type="PROSITE-ProRule" id="PRU00176"/>
    </source>
</evidence>
<name>A0ABM4BII5_HYDVU</name>
<dbReference type="GeneID" id="100208892"/>
<dbReference type="InterPro" id="IPR000504">
    <property type="entry name" value="RRM_dom"/>
</dbReference>
<dbReference type="Pfam" id="PF00076">
    <property type="entry name" value="RRM_1"/>
    <property type="match status" value="1"/>
</dbReference>
<keyword evidence="6" id="KW-1185">Reference proteome</keyword>
<dbReference type="Gene3D" id="1.10.20.70">
    <property type="entry name" value="Transcription termination and cleavage factor, C-terminal domain"/>
    <property type="match status" value="1"/>
</dbReference>
<keyword evidence="2" id="KW-0539">Nucleus</keyword>
<comment type="subcellular location">
    <subcellularLocation>
        <location evidence="1">Nucleus</location>
    </subcellularLocation>
</comment>
<feature type="compositionally biased region" description="Basic and acidic residues" evidence="4">
    <location>
        <begin position="257"/>
        <end position="301"/>
    </location>
</feature>
<dbReference type="SMART" id="SM00360">
    <property type="entry name" value="RRM"/>
    <property type="match status" value="1"/>
</dbReference>
<evidence type="ECO:0000256" key="4">
    <source>
        <dbReference type="SAM" id="MobiDB-lite"/>
    </source>
</evidence>
<feature type="compositionally biased region" description="Basic and acidic residues" evidence="4">
    <location>
        <begin position="308"/>
        <end position="320"/>
    </location>
</feature>
<dbReference type="InterPro" id="IPR025742">
    <property type="entry name" value="CSTF2_hinge"/>
</dbReference>
<feature type="compositionally biased region" description="Polar residues" evidence="4">
    <location>
        <begin position="408"/>
        <end position="429"/>
    </location>
</feature>
<evidence type="ECO:0000256" key="1">
    <source>
        <dbReference type="ARBA" id="ARBA00004123"/>
    </source>
</evidence>
<dbReference type="SUPFAM" id="SSF54928">
    <property type="entry name" value="RNA-binding domain, RBD"/>
    <property type="match status" value="1"/>
</dbReference>
<dbReference type="RefSeq" id="XP_065648843.1">
    <property type="nucleotide sequence ID" value="XM_065792771.1"/>
</dbReference>
<evidence type="ECO:0000313" key="6">
    <source>
        <dbReference type="Proteomes" id="UP001652625"/>
    </source>
</evidence>
<dbReference type="Pfam" id="PF14327">
    <property type="entry name" value="CSTF2_hinge"/>
    <property type="match status" value="1"/>
</dbReference>
<dbReference type="InterPro" id="IPR035979">
    <property type="entry name" value="RBD_domain_sf"/>
</dbReference>
<dbReference type="Proteomes" id="UP001652625">
    <property type="component" value="Chromosome 03"/>
</dbReference>
<evidence type="ECO:0000256" key="2">
    <source>
        <dbReference type="ARBA" id="ARBA00023242"/>
    </source>
</evidence>
<proteinExistence type="predicted"/>
<dbReference type="PANTHER" id="PTHR45735:SF2">
    <property type="entry name" value="CLEAVAGE STIMULATION FACTOR SUBUNIT 2"/>
    <property type="match status" value="1"/>
</dbReference>